<organism evidence="1 2">
    <name type="scientific">Penicillium capsulatum</name>
    <dbReference type="NCBI Taxonomy" id="69766"/>
    <lineage>
        <taxon>Eukaryota</taxon>
        <taxon>Fungi</taxon>
        <taxon>Dikarya</taxon>
        <taxon>Ascomycota</taxon>
        <taxon>Pezizomycotina</taxon>
        <taxon>Eurotiomycetes</taxon>
        <taxon>Eurotiomycetidae</taxon>
        <taxon>Eurotiales</taxon>
        <taxon>Aspergillaceae</taxon>
        <taxon>Penicillium</taxon>
    </lineage>
</organism>
<dbReference type="AlphaFoldDB" id="A0A9W9IAD6"/>
<dbReference type="Proteomes" id="UP001146351">
    <property type="component" value="Unassembled WGS sequence"/>
</dbReference>
<dbReference type="Gene3D" id="3.10.450.50">
    <property type="match status" value="1"/>
</dbReference>
<evidence type="ECO:0000313" key="2">
    <source>
        <dbReference type="Proteomes" id="UP001146351"/>
    </source>
</evidence>
<dbReference type="InterPro" id="IPR032710">
    <property type="entry name" value="NTF2-like_dom_sf"/>
</dbReference>
<dbReference type="SUPFAM" id="SSF54427">
    <property type="entry name" value="NTF2-like"/>
    <property type="match status" value="1"/>
</dbReference>
<name>A0A9W9IAD6_9EURO</name>
<keyword evidence="2" id="KW-1185">Reference proteome</keyword>
<reference evidence="1" key="1">
    <citation type="submission" date="2022-11" db="EMBL/GenBank/DDBJ databases">
        <authorList>
            <person name="Petersen C."/>
        </authorList>
    </citation>
    <scope>NUCLEOTIDE SEQUENCE</scope>
    <source>
        <strain evidence="1">IBT 21917</strain>
    </source>
</reference>
<evidence type="ECO:0000313" key="1">
    <source>
        <dbReference type="EMBL" id="KAJ5173166.1"/>
    </source>
</evidence>
<gene>
    <name evidence="1" type="ORF">N7492_005759</name>
</gene>
<dbReference type="EMBL" id="JAPQKO010000003">
    <property type="protein sequence ID" value="KAJ5173166.1"/>
    <property type="molecule type" value="Genomic_DNA"/>
</dbReference>
<reference evidence="1" key="2">
    <citation type="journal article" date="2023" name="IMA Fungus">
        <title>Comparative genomic study of the Penicillium genus elucidates a diverse pangenome and 15 lateral gene transfer events.</title>
        <authorList>
            <person name="Petersen C."/>
            <person name="Sorensen T."/>
            <person name="Nielsen M.R."/>
            <person name="Sondergaard T.E."/>
            <person name="Sorensen J.L."/>
            <person name="Fitzpatrick D.A."/>
            <person name="Frisvad J.C."/>
            <person name="Nielsen K.L."/>
        </authorList>
    </citation>
    <scope>NUCLEOTIDE SEQUENCE</scope>
    <source>
        <strain evidence="1">IBT 21917</strain>
    </source>
</reference>
<sequence length="156" mass="17509">MASKIRQTALAYLDGFRTLSPETFLSLLGPSAEHKFAPASLNLPPSMDATAFANHLGNLREILSGFPVYPKEIFENEALGQVTIWATSETIFHPEAKGSDPSSEEWQFRGEYIFILTMDETREKVVQIIEFLDSKATERLRGLMATARKNLNTKKD</sequence>
<dbReference type="OrthoDB" id="3758478at2759"/>
<evidence type="ECO:0008006" key="3">
    <source>
        <dbReference type="Google" id="ProtNLM"/>
    </source>
</evidence>
<accession>A0A9W9IAD6</accession>
<comment type="caution">
    <text evidence="1">The sequence shown here is derived from an EMBL/GenBank/DDBJ whole genome shotgun (WGS) entry which is preliminary data.</text>
</comment>
<proteinExistence type="predicted"/>
<protein>
    <recommendedName>
        <fullName evidence="3">SnoaL-like domain-containing protein</fullName>
    </recommendedName>
</protein>